<organism evidence="16 17">
    <name type="scientific">Penaeus vannamei</name>
    <name type="common">Whiteleg shrimp</name>
    <name type="synonym">Litopenaeus vannamei</name>
    <dbReference type="NCBI Taxonomy" id="6689"/>
    <lineage>
        <taxon>Eukaryota</taxon>
        <taxon>Metazoa</taxon>
        <taxon>Ecdysozoa</taxon>
        <taxon>Arthropoda</taxon>
        <taxon>Crustacea</taxon>
        <taxon>Multicrustacea</taxon>
        <taxon>Malacostraca</taxon>
        <taxon>Eumalacostraca</taxon>
        <taxon>Eucarida</taxon>
        <taxon>Decapoda</taxon>
        <taxon>Dendrobranchiata</taxon>
        <taxon>Penaeoidea</taxon>
        <taxon>Penaeidae</taxon>
        <taxon>Penaeus</taxon>
    </lineage>
</organism>
<keyword evidence="13" id="KW-0732">Signal</keyword>
<dbReference type="PANTHER" id="PTHR48438">
    <property type="entry name" value="ALPHA-(1,3)-FUCOSYLTRANSFERASE C-RELATED"/>
    <property type="match status" value="1"/>
</dbReference>
<name>A0A3R7M166_PENVA</name>
<accession>A0A3R7M166</accession>
<evidence type="ECO:0000256" key="10">
    <source>
        <dbReference type="ARBA" id="ARBA00023136"/>
    </source>
</evidence>
<evidence type="ECO:0000256" key="9">
    <source>
        <dbReference type="ARBA" id="ARBA00023034"/>
    </source>
</evidence>
<dbReference type="EC" id="2.4.1.-" evidence="12"/>
<dbReference type="Gene3D" id="3.40.50.11660">
    <property type="entry name" value="Glycosyl transferase family 10, C-terminal domain"/>
    <property type="match status" value="1"/>
</dbReference>
<keyword evidence="7" id="KW-0735">Signal-anchor</keyword>
<evidence type="ECO:0000259" key="15">
    <source>
        <dbReference type="Pfam" id="PF17039"/>
    </source>
</evidence>
<evidence type="ECO:0000313" key="17">
    <source>
        <dbReference type="Proteomes" id="UP000283509"/>
    </source>
</evidence>
<keyword evidence="8" id="KW-1133">Transmembrane helix</keyword>
<dbReference type="InterPro" id="IPR055270">
    <property type="entry name" value="Glyco_tran_10_C"/>
</dbReference>
<dbReference type="GO" id="GO:0008417">
    <property type="term" value="F:fucosyltransferase activity"/>
    <property type="evidence" value="ECO:0007669"/>
    <property type="project" value="InterPro"/>
</dbReference>
<sequence>MRKRLVWWFGLLALCVLGQVSVLLYQRAWAALHKVLEEFVNKYINDDINYDYYEDLPEGVYVRSKRRLSATVMRKLRDLMDGYDSARDSRQDRKLVLFWTSWFSQAWWVRVGGGVDLKAAHCPETRCYFTHDRRKREEAAAVLFLSAEVRMSDLPYSRSPGQRWVWVHVEAPTSDVPLHTTGDTGLSRSTAKSAKATGHRLDNLFNWTMTYHPASNIMEPYGALVPRENATLSRDGLSTSAKTRRGFLLMSLRPALLDAESPIYEAYMDALHGSDAFEDIMGPSWVPYVDWTTEDAEKDWSEFLLRPKLVAWMSSHCQTRSRREEYVRQLQEHVYVHVYGACGTLSCGRRESHRKDRCWQDVLARKFLFYLAFENSVCDAYVTEKLWKPLVHGLVPVVLGGANYSHFLPPNSYINAREYQPRELALLLRQLQASPRDYARFHLWRAFWRATLRPPLCELCLKIHNDDEVSTLRNIPDWWRDVGRCHNPAVPTTLL</sequence>
<evidence type="ECO:0000259" key="14">
    <source>
        <dbReference type="Pfam" id="PF00852"/>
    </source>
</evidence>
<feature type="domain" description="Fucosyltransferase C-terminal" evidence="14">
    <location>
        <begin position="306"/>
        <end position="478"/>
    </location>
</feature>
<feature type="chain" id="PRO_5018652352" description="Fucosyltransferase" evidence="13">
    <location>
        <begin position="19"/>
        <end position="495"/>
    </location>
</feature>
<dbReference type="InterPro" id="IPR038577">
    <property type="entry name" value="GT10-like_C_sf"/>
</dbReference>
<reference evidence="16 17" key="2">
    <citation type="submission" date="2019-01" db="EMBL/GenBank/DDBJ databases">
        <title>The decoding of complex shrimp genome reveals the adaptation for benthos swimmer, frequently molting mechanism and breeding impact on genome.</title>
        <authorList>
            <person name="Sun Y."/>
            <person name="Gao Y."/>
            <person name="Yu Y."/>
        </authorList>
    </citation>
    <scope>NUCLEOTIDE SEQUENCE [LARGE SCALE GENOMIC DNA]</scope>
    <source>
        <tissue evidence="16">Muscle</tissue>
    </source>
</reference>
<keyword evidence="10" id="KW-0472">Membrane</keyword>
<evidence type="ECO:0000256" key="13">
    <source>
        <dbReference type="SAM" id="SignalP"/>
    </source>
</evidence>
<dbReference type="PANTHER" id="PTHR48438:SF1">
    <property type="entry name" value="ALPHA-(1,3)-FUCOSYLTRANSFERASE C-RELATED"/>
    <property type="match status" value="1"/>
</dbReference>
<dbReference type="OrthoDB" id="427096at2759"/>
<evidence type="ECO:0000256" key="11">
    <source>
        <dbReference type="ARBA" id="ARBA00023180"/>
    </source>
</evidence>
<dbReference type="InterPro" id="IPR031481">
    <property type="entry name" value="Glyco_tran_10_N"/>
</dbReference>
<keyword evidence="11" id="KW-0325">Glycoprotein</keyword>
<keyword evidence="4 12" id="KW-0328">Glycosyltransferase</keyword>
<evidence type="ECO:0000256" key="1">
    <source>
        <dbReference type="ARBA" id="ARBA00004447"/>
    </source>
</evidence>
<dbReference type="Proteomes" id="UP000283509">
    <property type="component" value="Unassembled WGS sequence"/>
</dbReference>
<dbReference type="SUPFAM" id="SSF53756">
    <property type="entry name" value="UDP-Glycosyltransferase/glycogen phosphorylase"/>
    <property type="match status" value="2"/>
</dbReference>
<protein>
    <recommendedName>
        <fullName evidence="12">Fucosyltransferase</fullName>
        <ecNumber evidence="12">2.4.1.-</ecNumber>
    </recommendedName>
</protein>
<dbReference type="Pfam" id="PF00852">
    <property type="entry name" value="Glyco_transf_10"/>
    <property type="match status" value="1"/>
</dbReference>
<comment type="caution">
    <text evidence="16">The sequence shown here is derived from an EMBL/GenBank/DDBJ whole genome shotgun (WGS) entry which is preliminary data.</text>
</comment>
<comment type="subcellular location">
    <subcellularLocation>
        <location evidence="1 12">Golgi apparatus</location>
        <location evidence="1 12">Golgi stack membrane</location>
        <topology evidence="1 12">Single-pass type II membrane protein</topology>
    </subcellularLocation>
</comment>
<evidence type="ECO:0000256" key="3">
    <source>
        <dbReference type="ARBA" id="ARBA00008919"/>
    </source>
</evidence>
<comment type="pathway">
    <text evidence="2">Protein modification; protein glycosylation.</text>
</comment>
<evidence type="ECO:0000256" key="4">
    <source>
        <dbReference type="ARBA" id="ARBA00022676"/>
    </source>
</evidence>
<keyword evidence="9 12" id="KW-0333">Golgi apparatus</keyword>
<evidence type="ECO:0000256" key="6">
    <source>
        <dbReference type="ARBA" id="ARBA00022692"/>
    </source>
</evidence>
<feature type="signal peptide" evidence="13">
    <location>
        <begin position="1"/>
        <end position="18"/>
    </location>
</feature>
<dbReference type="EMBL" id="QCYY01002477">
    <property type="protein sequence ID" value="ROT70054.1"/>
    <property type="molecule type" value="Genomic_DNA"/>
</dbReference>
<dbReference type="STRING" id="6689.A0A3R7M166"/>
<comment type="similarity">
    <text evidence="3 12">Belongs to the glycosyltransferase 10 family.</text>
</comment>
<evidence type="ECO:0000256" key="7">
    <source>
        <dbReference type="ARBA" id="ARBA00022968"/>
    </source>
</evidence>
<keyword evidence="5 12" id="KW-0808">Transferase</keyword>
<proteinExistence type="inferred from homology"/>
<reference evidence="16 17" key="1">
    <citation type="submission" date="2018-04" db="EMBL/GenBank/DDBJ databases">
        <authorList>
            <person name="Zhang X."/>
            <person name="Yuan J."/>
            <person name="Li F."/>
            <person name="Xiang J."/>
        </authorList>
    </citation>
    <scope>NUCLEOTIDE SEQUENCE [LARGE SCALE GENOMIC DNA]</scope>
    <source>
        <tissue evidence="16">Muscle</tissue>
    </source>
</reference>
<dbReference type="AlphaFoldDB" id="A0A3R7M166"/>
<dbReference type="UniPathway" id="UPA00378"/>
<evidence type="ECO:0000256" key="12">
    <source>
        <dbReference type="RuleBase" id="RU003832"/>
    </source>
</evidence>
<evidence type="ECO:0000256" key="2">
    <source>
        <dbReference type="ARBA" id="ARBA00004922"/>
    </source>
</evidence>
<evidence type="ECO:0000256" key="5">
    <source>
        <dbReference type="ARBA" id="ARBA00022679"/>
    </source>
</evidence>
<keyword evidence="17" id="KW-1185">Reference proteome</keyword>
<keyword evidence="6 12" id="KW-0812">Transmembrane</keyword>
<gene>
    <name evidence="16" type="ORF">C7M84_011677</name>
</gene>
<evidence type="ECO:0000256" key="8">
    <source>
        <dbReference type="ARBA" id="ARBA00022989"/>
    </source>
</evidence>
<evidence type="ECO:0000313" key="16">
    <source>
        <dbReference type="EMBL" id="ROT70054.1"/>
    </source>
</evidence>
<feature type="domain" description="Fucosyltransferase N-terminal" evidence="15">
    <location>
        <begin position="92"/>
        <end position="222"/>
    </location>
</feature>
<dbReference type="Pfam" id="PF17039">
    <property type="entry name" value="Glyco_tran_10_N"/>
    <property type="match status" value="1"/>
</dbReference>
<dbReference type="InterPro" id="IPR001503">
    <property type="entry name" value="Glyco_trans_10"/>
</dbReference>
<dbReference type="GO" id="GO:0032580">
    <property type="term" value="C:Golgi cisterna membrane"/>
    <property type="evidence" value="ECO:0007669"/>
    <property type="project" value="UniProtKB-SubCell"/>
</dbReference>